<dbReference type="SMART" id="SM00715">
    <property type="entry name" value="LA"/>
    <property type="match status" value="1"/>
</dbReference>
<feature type="region of interest" description="Disordered" evidence="3">
    <location>
        <begin position="518"/>
        <end position="572"/>
    </location>
</feature>
<feature type="compositionally biased region" description="Low complexity" evidence="3">
    <location>
        <begin position="189"/>
        <end position="207"/>
    </location>
</feature>
<sequence>MATSNGPLFATDVVRPRNQQDFTSTLRDLRQWPTLGQCTEPDQKKKTTAPNGNSASNSTGKSASSSRIKTGGVVTTSRSSSSQQPKASTLSVSSDTPSTSTSSSQIQTSDPPGGEQHAAPASKKKGKKKKNWETKTTEYFAPMPSRAAIMEDLRVRRDEWLNSPEYQAKQAARQAAAASTPRGSSFPDATAPPTGASNNNNPTTAASRTKTNNAGPSTSANGPQTNNQPLRNNSSGGSGSNPFDYNRRSVMKKSNPPPAAFNTLNRPRIARKMPAAFRARDMAYDEDYNGDGCLDVTDDNGSQYDYDGGRSSAHNESGFGGDWSSYTDWSNSASSSLYYDYGVDSLSAAAQGYQGDEYSNGYGYGYSSNNNGTTNVVDSSQGGLDETGLYIPPSPMPIYTPSPAELVDLKEMIKYQIEYYFSAANLQKDFFLRRMMAPDGSVMLGLVASFQRVRNLTQDFNLILESIVNSDVVEITDNFMIRPRETPDFWPIPEEEEEQSNAGYYYVHGEEDYTGFGVLSSSSGGGHFDETDESGTGEDASSYPDDDLMDEADDEEEEGVSMDGSDLSELSAEDMRKMLPGHHHAVEHASMSEKFLQQVM</sequence>
<evidence type="ECO:0000313" key="6">
    <source>
        <dbReference type="Proteomes" id="UP000192578"/>
    </source>
</evidence>
<feature type="region of interest" description="Disordered" evidence="3">
    <location>
        <begin position="167"/>
        <end position="266"/>
    </location>
</feature>
<feature type="compositionally biased region" description="Polar residues" evidence="3">
    <location>
        <begin position="17"/>
        <end position="26"/>
    </location>
</feature>
<keyword evidence="1 2" id="KW-0694">RNA-binding</keyword>
<keyword evidence="6" id="KW-1185">Reference proteome</keyword>
<dbReference type="PANTHER" id="PTHR22792">
    <property type="entry name" value="LUPUS LA PROTEIN-RELATED"/>
    <property type="match status" value="1"/>
</dbReference>
<dbReference type="InterPro" id="IPR045180">
    <property type="entry name" value="La_dom_prot"/>
</dbReference>
<dbReference type="PROSITE" id="PS50961">
    <property type="entry name" value="HTH_LA"/>
    <property type="match status" value="1"/>
</dbReference>
<feature type="domain" description="HTH La-type RNA-binding" evidence="4">
    <location>
        <begin position="403"/>
        <end position="494"/>
    </location>
</feature>
<dbReference type="PANTHER" id="PTHR22792:SF132">
    <property type="entry name" value="LA-RELATED PROTEIN 1"/>
    <property type="match status" value="1"/>
</dbReference>
<evidence type="ECO:0000256" key="3">
    <source>
        <dbReference type="SAM" id="MobiDB-lite"/>
    </source>
</evidence>
<evidence type="ECO:0000259" key="4">
    <source>
        <dbReference type="PROSITE" id="PS50961"/>
    </source>
</evidence>
<evidence type="ECO:0000256" key="1">
    <source>
        <dbReference type="ARBA" id="ARBA00022884"/>
    </source>
</evidence>
<evidence type="ECO:0000313" key="5">
    <source>
        <dbReference type="EMBL" id="OQV20592.1"/>
    </source>
</evidence>
<dbReference type="InterPro" id="IPR006630">
    <property type="entry name" value="La_HTH"/>
</dbReference>
<name>A0A1W0WZU1_HYPEX</name>
<dbReference type="Gene3D" id="1.10.10.10">
    <property type="entry name" value="Winged helix-like DNA-binding domain superfamily/Winged helix DNA-binding domain"/>
    <property type="match status" value="1"/>
</dbReference>
<dbReference type="GO" id="GO:0045727">
    <property type="term" value="P:positive regulation of translation"/>
    <property type="evidence" value="ECO:0007669"/>
    <property type="project" value="TreeGrafter"/>
</dbReference>
<feature type="compositionally biased region" description="Polar residues" evidence="3">
    <location>
        <begin position="208"/>
        <end position="231"/>
    </location>
</feature>
<protein>
    <submittedName>
        <fullName evidence="5">La-related protein 1</fullName>
    </submittedName>
</protein>
<feature type="compositionally biased region" description="Acidic residues" evidence="3">
    <location>
        <begin position="544"/>
        <end position="560"/>
    </location>
</feature>
<accession>A0A1W0WZU1</accession>
<reference evidence="6" key="1">
    <citation type="submission" date="2017-01" db="EMBL/GenBank/DDBJ databases">
        <title>Comparative genomics of anhydrobiosis in the tardigrade Hypsibius dujardini.</title>
        <authorList>
            <person name="Yoshida Y."/>
            <person name="Koutsovoulos G."/>
            <person name="Laetsch D."/>
            <person name="Stevens L."/>
            <person name="Kumar S."/>
            <person name="Horikawa D."/>
            <person name="Ishino K."/>
            <person name="Komine S."/>
            <person name="Tomita M."/>
            <person name="Blaxter M."/>
            <person name="Arakawa K."/>
        </authorList>
    </citation>
    <scope>NUCLEOTIDE SEQUENCE [LARGE SCALE GENOMIC DNA]</scope>
    <source>
        <strain evidence="6">Z151</strain>
    </source>
</reference>
<feature type="compositionally biased region" description="Low complexity" evidence="3">
    <location>
        <begin position="167"/>
        <end position="178"/>
    </location>
</feature>
<dbReference type="GO" id="GO:0005829">
    <property type="term" value="C:cytosol"/>
    <property type="evidence" value="ECO:0007669"/>
    <property type="project" value="TreeGrafter"/>
</dbReference>
<dbReference type="AlphaFoldDB" id="A0A1W0WZU1"/>
<dbReference type="InterPro" id="IPR036390">
    <property type="entry name" value="WH_DNA-bd_sf"/>
</dbReference>
<gene>
    <name evidence="5" type="ORF">BV898_05412</name>
</gene>
<dbReference type="Proteomes" id="UP000192578">
    <property type="component" value="Unassembled WGS sequence"/>
</dbReference>
<proteinExistence type="predicted"/>
<dbReference type="GO" id="GO:0003723">
    <property type="term" value="F:RNA binding"/>
    <property type="evidence" value="ECO:0007669"/>
    <property type="project" value="UniProtKB-UniRule"/>
</dbReference>
<dbReference type="InterPro" id="IPR036388">
    <property type="entry name" value="WH-like_DNA-bd_sf"/>
</dbReference>
<comment type="caution">
    <text evidence="5">The sequence shown here is derived from an EMBL/GenBank/DDBJ whole genome shotgun (WGS) entry which is preliminary data.</text>
</comment>
<feature type="region of interest" description="Disordered" evidence="3">
    <location>
        <begin position="1"/>
        <end position="138"/>
    </location>
</feature>
<evidence type="ECO:0000256" key="2">
    <source>
        <dbReference type="PROSITE-ProRule" id="PRU00332"/>
    </source>
</evidence>
<dbReference type="SUPFAM" id="SSF46785">
    <property type="entry name" value="Winged helix' DNA-binding domain"/>
    <property type="match status" value="1"/>
</dbReference>
<dbReference type="OrthoDB" id="340227at2759"/>
<feature type="compositionally biased region" description="Low complexity" evidence="3">
    <location>
        <begin position="51"/>
        <end position="109"/>
    </location>
</feature>
<dbReference type="GO" id="GO:0010494">
    <property type="term" value="C:cytoplasmic stress granule"/>
    <property type="evidence" value="ECO:0007669"/>
    <property type="project" value="TreeGrafter"/>
</dbReference>
<dbReference type="Pfam" id="PF05383">
    <property type="entry name" value="La"/>
    <property type="match status" value="1"/>
</dbReference>
<organism evidence="5 6">
    <name type="scientific">Hypsibius exemplaris</name>
    <name type="common">Freshwater tardigrade</name>
    <dbReference type="NCBI Taxonomy" id="2072580"/>
    <lineage>
        <taxon>Eukaryota</taxon>
        <taxon>Metazoa</taxon>
        <taxon>Ecdysozoa</taxon>
        <taxon>Tardigrada</taxon>
        <taxon>Eutardigrada</taxon>
        <taxon>Parachela</taxon>
        <taxon>Hypsibioidea</taxon>
        <taxon>Hypsibiidae</taxon>
        <taxon>Hypsibius</taxon>
    </lineage>
</organism>
<dbReference type="EMBL" id="MTYJ01000029">
    <property type="protein sequence ID" value="OQV20592.1"/>
    <property type="molecule type" value="Genomic_DNA"/>
</dbReference>